<keyword evidence="7 10" id="KW-0067">ATP-binding</keyword>
<evidence type="ECO:0000313" key="14">
    <source>
        <dbReference type="EMBL" id="PXW74414.1"/>
    </source>
</evidence>
<evidence type="ECO:0000256" key="13">
    <source>
        <dbReference type="RuleBase" id="RU003785"/>
    </source>
</evidence>
<evidence type="ECO:0000256" key="7">
    <source>
        <dbReference type="ARBA" id="ARBA00022840"/>
    </source>
</evidence>
<dbReference type="NCBIfam" id="TIGR00174">
    <property type="entry name" value="miaA"/>
    <property type="match status" value="1"/>
</dbReference>
<comment type="cofactor">
    <cofactor evidence="1 10">
        <name>Mg(2+)</name>
        <dbReference type="ChEBI" id="CHEBI:18420"/>
    </cofactor>
</comment>
<dbReference type="GO" id="GO:0052381">
    <property type="term" value="F:tRNA dimethylallyltransferase activity"/>
    <property type="evidence" value="ECO:0007669"/>
    <property type="project" value="UniProtKB-UniRule"/>
</dbReference>
<feature type="site" description="Interaction with substrate tRNA" evidence="10">
    <location>
        <position position="140"/>
    </location>
</feature>
<dbReference type="GO" id="GO:0006400">
    <property type="term" value="P:tRNA modification"/>
    <property type="evidence" value="ECO:0007669"/>
    <property type="project" value="TreeGrafter"/>
</dbReference>
<sequence length="321" mass="34570">MGTNTSPETAGDSRPALALIAGPTASGKSGLAVRYARWLAERGQRAVIINADSAQVYADLAVLSARPTEDEMAGIEHRLFGYIDGAEACSAARWADDAKAQIAAAHAAGALPILVGGTGLYLRTLLDGISPVPAIDPAIRSAVRALPVSVAYGALQAEDPVAAARLNAADTTRVARALEVVRSTGKPLGEWHAHKQGGIGEQIRLCALVLLPPREWLFERCDRRFATMLDTGARQEVEALLARGLHPDLPVMRAIGVPEIAGLLRGQLSAQQARDAGQLATRQYAKRQFTWFRNQPPASWKRYTEPYSDNARSDFDILFRF</sequence>
<dbReference type="EC" id="2.5.1.75" evidence="10"/>
<feature type="binding site" evidence="10">
    <location>
        <begin position="24"/>
        <end position="29"/>
    </location>
    <ligand>
        <name>substrate</name>
    </ligand>
</feature>
<keyword evidence="5 10" id="KW-0819">tRNA processing</keyword>
<evidence type="ECO:0000256" key="11">
    <source>
        <dbReference type="RuleBase" id="RU003783"/>
    </source>
</evidence>
<comment type="similarity">
    <text evidence="3 10 13">Belongs to the IPP transferase family.</text>
</comment>
<evidence type="ECO:0000256" key="10">
    <source>
        <dbReference type="HAMAP-Rule" id="MF_00185"/>
    </source>
</evidence>
<comment type="caution">
    <text evidence="10">Lacks conserved residue(s) required for the propagation of feature annotation.</text>
</comment>
<organism evidence="14 15">
    <name type="scientific">Blastomonas natatoria</name>
    <dbReference type="NCBI Taxonomy" id="34015"/>
    <lineage>
        <taxon>Bacteria</taxon>
        <taxon>Pseudomonadati</taxon>
        <taxon>Pseudomonadota</taxon>
        <taxon>Alphaproteobacteria</taxon>
        <taxon>Sphingomonadales</taxon>
        <taxon>Sphingomonadaceae</taxon>
        <taxon>Blastomonas</taxon>
    </lineage>
</organism>
<evidence type="ECO:0000256" key="4">
    <source>
        <dbReference type="ARBA" id="ARBA00022679"/>
    </source>
</evidence>
<dbReference type="GO" id="GO:0005524">
    <property type="term" value="F:ATP binding"/>
    <property type="evidence" value="ECO:0007669"/>
    <property type="project" value="UniProtKB-UniRule"/>
</dbReference>
<dbReference type="PANTHER" id="PTHR11088:SF60">
    <property type="entry name" value="TRNA DIMETHYLALLYLTRANSFERASE"/>
    <property type="match status" value="1"/>
</dbReference>
<dbReference type="HAMAP" id="MF_00185">
    <property type="entry name" value="IPP_trans"/>
    <property type="match status" value="1"/>
</dbReference>
<evidence type="ECO:0000256" key="8">
    <source>
        <dbReference type="ARBA" id="ARBA00022842"/>
    </source>
</evidence>
<proteinExistence type="inferred from homology"/>
<comment type="caution">
    <text evidence="14">The sequence shown here is derived from an EMBL/GenBank/DDBJ whole genome shotgun (WGS) entry which is preliminary data.</text>
</comment>
<evidence type="ECO:0000256" key="6">
    <source>
        <dbReference type="ARBA" id="ARBA00022741"/>
    </source>
</evidence>
<dbReference type="EMBL" id="QJJM01000008">
    <property type="protein sequence ID" value="PXW74414.1"/>
    <property type="molecule type" value="Genomic_DNA"/>
</dbReference>
<feature type="region of interest" description="Interaction with substrate tRNA" evidence="10">
    <location>
        <begin position="52"/>
        <end position="55"/>
    </location>
</feature>
<comment type="subunit">
    <text evidence="10">Monomer.</text>
</comment>
<dbReference type="SUPFAM" id="SSF52540">
    <property type="entry name" value="P-loop containing nucleoside triphosphate hydrolases"/>
    <property type="match status" value="1"/>
</dbReference>
<dbReference type="InterPro" id="IPR018022">
    <property type="entry name" value="IPT"/>
</dbReference>
<keyword evidence="15" id="KW-1185">Reference proteome</keyword>
<gene>
    <name evidence="10" type="primary">miaA</name>
    <name evidence="14" type="ORF">C7451_10875</name>
</gene>
<dbReference type="AlphaFoldDB" id="A0A2V3UZZ7"/>
<reference evidence="14 15" key="1">
    <citation type="submission" date="2018-05" db="EMBL/GenBank/DDBJ databases">
        <title>Genomic Encyclopedia of Type Strains, Phase IV (KMG-IV): sequencing the most valuable type-strain genomes for metagenomic binning, comparative biology and taxonomic classification.</title>
        <authorList>
            <person name="Goeker M."/>
        </authorList>
    </citation>
    <scope>NUCLEOTIDE SEQUENCE [LARGE SCALE GENOMIC DNA]</scope>
    <source>
        <strain evidence="14 15">DSM 3183</strain>
    </source>
</reference>
<keyword evidence="4 10" id="KW-0808">Transferase</keyword>
<feature type="site" description="Interaction with substrate tRNA" evidence="10">
    <location>
        <position position="118"/>
    </location>
</feature>
<evidence type="ECO:0000256" key="12">
    <source>
        <dbReference type="RuleBase" id="RU003784"/>
    </source>
</evidence>
<protein>
    <recommendedName>
        <fullName evidence="10">tRNA dimethylallyltransferase</fullName>
        <ecNumber evidence="10">2.5.1.75</ecNumber>
    </recommendedName>
    <alternativeName>
        <fullName evidence="10">Dimethylallyl diphosphate:tRNA dimethylallyltransferase</fullName>
        <shortName evidence="10">DMAPP:tRNA dimethylallyltransferase</shortName>
        <shortName evidence="10">DMATase</shortName>
    </alternativeName>
    <alternativeName>
        <fullName evidence="10">Isopentenyl-diphosphate:tRNA isopentenyltransferase</fullName>
        <shortName evidence="10">IPP transferase</shortName>
        <shortName evidence="10">IPPT</shortName>
        <shortName evidence="10">IPTase</shortName>
    </alternativeName>
</protein>
<evidence type="ECO:0000256" key="9">
    <source>
        <dbReference type="ARBA" id="ARBA00049563"/>
    </source>
</evidence>
<dbReference type="Gene3D" id="1.10.20.140">
    <property type="match status" value="1"/>
</dbReference>
<dbReference type="Proteomes" id="UP000248014">
    <property type="component" value="Unassembled WGS sequence"/>
</dbReference>
<accession>A0A2V3UZZ7</accession>
<dbReference type="OrthoDB" id="9776390at2"/>
<evidence type="ECO:0000256" key="1">
    <source>
        <dbReference type="ARBA" id="ARBA00001946"/>
    </source>
</evidence>
<feature type="binding site" evidence="10">
    <location>
        <begin position="22"/>
        <end position="29"/>
    </location>
    <ligand>
        <name>ATP</name>
        <dbReference type="ChEBI" id="CHEBI:30616"/>
    </ligand>
</feature>
<comment type="function">
    <text evidence="2 10 12">Catalyzes the transfer of a dimethylallyl group onto the adenine at position 37 in tRNAs that read codons beginning with uridine, leading to the formation of N6-(dimethylallyl)adenosine (i(6)A).</text>
</comment>
<evidence type="ECO:0000256" key="3">
    <source>
        <dbReference type="ARBA" id="ARBA00005842"/>
    </source>
</evidence>
<comment type="catalytic activity">
    <reaction evidence="9 10 11">
        <text>adenosine(37) in tRNA + dimethylallyl diphosphate = N(6)-dimethylallyladenosine(37) in tRNA + diphosphate</text>
        <dbReference type="Rhea" id="RHEA:26482"/>
        <dbReference type="Rhea" id="RHEA-COMP:10162"/>
        <dbReference type="Rhea" id="RHEA-COMP:10375"/>
        <dbReference type="ChEBI" id="CHEBI:33019"/>
        <dbReference type="ChEBI" id="CHEBI:57623"/>
        <dbReference type="ChEBI" id="CHEBI:74411"/>
        <dbReference type="ChEBI" id="CHEBI:74415"/>
        <dbReference type="EC" id="2.5.1.75"/>
    </reaction>
</comment>
<evidence type="ECO:0000256" key="2">
    <source>
        <dbReference type="ARBA" id="ARBA00003213"/>
    </source>
</evidence>
<keyword evidence="8 10" id="KW-0460">Magnesium</keyword>
<name>A0A2V3UZZ7_9SPHN</name>
<evidence type="ECO:0000313" key="15">
    <source>
        <dbReference type="Proteomes" id="UP000248014"/>
    </source>
</evidence>
<dbReference type="PANTHER" id="PTHR11088">
    <property type="entry name" value="TRNA DIMETHYLALLYLTRANSFERASE"/>
    <property type="match status" value="1"/>
</dbReference>
<dbReference type="Gene3D" id="3.40.50.300">
    <property type="entry name" value="P-loop containing nucleotide triphosphate hydrolases"/>
    <property type="match status" value="1"/>
</dbReference>
<evidence type="ECO:0000256" key="5">
    <source>
        <dbReference type="ARBA" id="ARBA00022694"/>
    </source>
</evidence>
<dbReference type="Pfam" id="PF01715">
    <property type="entry name" value="IPPT"/>
    <property type="match status" value="1"/>
</dbReference>
<keyword evidence="6 10" id="KW-0547">Nucleotide-binding</keyword>
<dbReference type="InterPro" id="IPR039657">
    <property type="entry name" value="Dimethylallyltransferase"/>
</dbReference>
<dbReference type="RefSeq" id="WP_110299108.1">
    <property type="nucleotide sequence ID" value="NZ_QJJM01000008.1"/>
</dbReference>
<dbReference type="InterPro" id="IPR027417">
    <property type="entry name" value="P-loop_NTPase"/>
</dbReference>